<evidence type="ECO:0000313" key="2">
    <source>
        <dbReference type="Proteomes" id="UP000006294"/>
    </source>
</evidence>
<reference evidence="1 2" key="1">
    <citation type="submission" date="2011-01" db="EMBL/GenBank/DDBJ databases">
        <title>Whole genome sequence of Amphibacillus xylinus NBRC 15112.</title>
        <authorList>
            <person name="Nakazawa H."/>
            <person name="Katano Y."/>
            <person name="Nakamura S."/>
            <person name="Sasagawa M."/>
            <person name="Fukada J."/>
            <person name="Arai T."/>
            <person name="Sasakura N."/>
            <person name="Mochizuki D."/>
            <person name="Hosoyama A."/>
            <person name="Harada K."/>
            <person name="Horikawa H."/>
            <person name="Kato Y."/>
            <person name="Harada T."/>
            <person name="Sasaki K."/>
            <person name="Sekiguchi M."/>
            <person name="Hodoyama M."/>
            <person name="Nishiko R."/>
            <person name="Narita H."/>
            <person name="Hanamaki A."/>
            <person name="Hata C."/>
            <person name="Konno Y."/>
            <person name="Niimura Y."/>
            <person name="Yamazaki S."/>
            <person name="Fujita N."/>
        </authorList>
    </citation>
    <scope>NUCLEOTIDE SEQUENCE [LARGE SCALE GENOMIC DNA]</scope>
    <source>
        <strain evidence="2">ATCC 51415 / DSM 6626 / JCM 7361 / LMG 17667 / NBRC 15112 / Ep01</strain>
    </source>
</reference>
<dbReference type="AlphaFoldDB" id="K0IWT6"/>
<dbReference type="RefSeq" id="WP_015009449.1">
    <property type="nucleotide sequence ID" value="NC_018704.1"/>
</dbReference>
<proteinExistence type="predicted"/>
<accession>K0IWT6</accession>
<dbReference type="Proteomes" id="UP000006294">
    <property type="component" value="Chromosome"/>
</dbReference>
<keyword evidence="2" id="KW-1185">Reference proteome</keyword>
<protein>
    <recommendedName>
        <fullName evidence="3">Bacteriocin</fullName>
    </recommendedName>
</protein>
<name>K0IWT6_AMPXN</name>
<evidence type="ECO:0008006" key="3">
    <source>
        <dbReference type="Google" id="ProtNLM"/>
    </source>
</evidence>
<dbReference type="HOGENOM" id="CLU_2950023_0_0_9"/>
<dbReference type="KEGG" id="axl:AXY_07120"/>
<dbReference type="STRING" id="698758.AXY_07120"/>
<sequence>MKELSSSELYEINGGKITVDINELVRQLNPYEIGKSFGRNVVHPYIWTPAKNLYNKIFR</sequence>
<gene>
    <name evidence="1" type="ordered locus">AXY_07120</name>
</gene>
<evidence type="ECO:0000313" key="1">
    <source>
        <dbReference type="EMBL" id="BAM46844.1"/>
    </source>
</evidence>
<dbReference type="EMBL" id="AP012050">
    <property type="protein sequence ID" value="BAM46844.1"/>
    <property type="molecule type" value="Genomic_DNA"/>
</dbReference>
<organism evidence="1 2">
    <name type="scientific">Amphibacillus xylanus (strain ATCC 51415 / DSM 6626 / JCM 7361 / LMG 17667 / NBRC 15112 / Ep01)</name>
    <dbReference type="NCBI Taxonomy" id="698758"/>
    <lineage>
        <taxon>Bacteria</taxon>
        <taxon>Bacillati</taxon>
        <taxon>Bacillota</taxon>
        <taxon>Bacilli</taxon>
        <taxon>Bacillales</taxon>
        <taxon>Bacillaceae</taxon>
        <taxon>Amphibacillus</taxon>
    </lineage>
</organism>